<evidence type="ECO:0000313" key="12">
    <source>
        <dbReference type="Proteomes" id="UP001162734"/>
    </source>
</evidence>
<dbReference type="EMBL" id="AP025592">
    <property type="protein sequence ID" value="BDG07130.1"/>
    <property type="molecule type" value="Genomic_DNA"/>
</dbReference>
<dbReference type="InterPro" id="IPR039793">
    <property type="entry name" value="UROS/Hem4"/>
</dbReference>
<evidence type="ECO:0000256" key="6">
    <source>
        <dbReference type="ARBA" id="ARBA00037589"/>
    </source>
</evidence>
<evidence type="ECO:0000256" key="1">
    <source>
        <dbReference type="ARBA" id="ARBA00004772"/>
    </source>
</evidence>
<keyword evidence="4 9" id="KW-0456">Lyase</keyword>
<dbReference type="InterPro" id="IPR003754">
    <property type="entry name" value="4pyrrol_synth_uPrphyn_synth"/>
</dbReference>
<reference evidence="12" key="1">
    <citation type="journal article" date="2022" name="Int. J. Syst. Evol. Microbiol.">
        <title>Anaeromyxobacter oryzae sp. nov., Anaeromyxobacter diazotrophicus sp. nov. and Anaeromyxobacter paludicola sp. nov., isolated from paddy soils.</title>
        <authorList>
            <person name="Itoh H."/>
            <person name="Xu Z."/>
            <person name="Mise K."/>
            <person name="Masuda Y."/>
            <person name="Ushijima N."/>
            <person name="Hayakawa C."/>
            <person name="Shiratori Y."/>
            <person name="Senoo K."/>
        </authorList>
    </citation>
    <scope>NUCLEOTIDE SEQUENCE [LARGE SCALE GENOMIC DNA]</scope>
    <source>
        <strain evidence="12">Red630</strain>
    </source>
</reference>
<evidence type="ECO:0000256" key="2">
    <source>
        <dbReference type="ARBA" id="ARBA00008133"/>
    </source>
</evidence>
<name>A0ABN6N1N2_9BACT</name>
<evidence type="ECO:0000256" key="9">
    <source>
        <dbReference type="RuleBase" id="RU366031"/>
    </source>
</evidence>
<gene>
    <name evidence="11" type="ORF">AMPC_02430</name>
</gene>
<evidence type="ECO:0000256" key="7">
    <source>
        <dbReference type="ARBA" id="ARBA00040167"/>
    </source>
</evidence>
<organism evidence="11 12">
    <name type="scientific">Anaeromyxobacter paludicola</name>
    <dbReference type="NCBI Taxonomy" id="2918171"/>
    <lineage>
        <taxon>Bacteria</taxon>
        <taxon>Pseudomonadati</taxon>
        <taxon>Myxococcota</taxon>
        <taxon>Myxococcia</taxon>
        <taxon>Myxococcales</taxon>
        <taxon>Cystobacterineae</taxon>
        <taxon>Anaeromyxobacteraceae</taxon>
        <taxon>Anaeromyxobacter</taxon>
    </lineage>
</organism>
<dbReference type="EC" id="4.2.1.75" evidence="3 9"/>
<sequence length="265" mass="26101">MIAVAGLPLAGRTVAVTRGKQGEDALAARLRALGARVLEAPAVVTAPPATYAPLDAALRDAGRFRFAVFASGNAVAAVRSRLDALGLGVAVLAPVRLAAVGGATAGKLAQALRPADLVPPEQSARGLVALLAPLVAGCPVLVPRAAEGRPELVEGLLAAGAEVVAPEAYRTVPAGPEALAPLAEALALGQVDAVAFASPSAVRAVVAALGERRALLREARVAVIGPTTAEAARAAGLAVAIQPAAPDGAGLADAIAEALDGRASR</sequence>
<evidence type="ECO:0000313" key="11">
    <source>
        <dbReference type="EMBL" id="BDG07130.1"/>
    </source>
</evidence>
<evidence type="ECO:0000256" key="3">
    <source>
        <dbReference type="ARBA" id="ARBA00013109"/>
    </source>
</evidence>
<proteinExistence type="inferred from homology"/>
<dbReference type="CDD" id="cd06578">
    <property type="entry name" value="HemD"/>
    <property type="match status" value="1"/>
</dbReference>
<keyword evidence="5 9" id="KW-0627">Porphyrin biosynthesis</keyword>
<evidence type="ECO:0000259" key="10">
    <source>
        <dbReference type="Pfam" id="PF02602"/>
    </source>
</evidence>
<comment type="function">
    <text evidence="6 9">Catalyzes cyclization of the linear tetrapyrrole, hydroxymethylbilane, to the macrocyclic uroporphyrinogen III.</text>
</comment>
<feature type="domain" description="Tetrapyrrole biosynthesis uroporphyrinogen III synthase" evidence="10">
    <location>
        <begin position="24"/>
        <end position="252"/>
    </location>
</feature>
<evidence type="ECO:0000256" key="5">
    <source>
        <dbReference type="ARBA" id="ARBA00023244"/>
    </source>
</evidence>
<protein>
    <recommendedName>
        <fullName evidence="7 9">Uroporphyrinogen-III synthase</fullName>
        <ecNumber evidence="3 9">4.2.1.75</ecNumber>
    </recommendedName>
</protein>
<comment type="pathway">
    <text evidence="1 9">Porphyrin-containing compound metabolism; protoporphyrin-IX biosynthesis; coproporphyrinogen-III from 5-aminolevulinate: step 3/4.</text>
</comment>
<dbReference type="SUPFAM" id="SSF69618">
    <property type="entry name" value="HemD-like"/>
    <property type="match status" value="1"/>
</dbReference>
<dbReference type="Gene3D" id="3.40.50.10090">
    <property type="match status" value="2"/>
</dbReference>
<dbReference type="Proteomes" id="UP001162734">
    <property type="component" value="Chromosome"/>
</dbReference>
<dbReference type="InterPro" id="IPR036108">
    <property type="entry name" value="4pyrrol_syn_uPrphyn_synt_sf"/>
</dbReference>
<dbReference type="Pfam" id="PF02602">
    <property type="entry name" value="HEM4"/>
    <property type="match status" value="1"/>
</dbReference>
<dbReference type="PANTHER" id="PTHR38042">
    <property type="entry name" value="UROPORPHYRINOGEN-III SYNTHASE, CHLOROPLASTIC"/>
    <property type="match status" value="1"/>
</dbReference>
<comment type="similarity">
    <text evidence="2 9">Belongs to the uroporphyrinogen-III synthase family.</text>
</comment>
<comment type="catalytic activity">
    <reaction evidence="8 9">
        <text>hydroxymethylbilane = uroporphyrinogen III + H2O</text>
        <dbReference type="Rhea" id="RHEA:18965"/>
        <dbReference type="ChEBI" id="CHEBI:15377"/>
        <dbReference type="ChEBI" id="CHEBI:57308"/>
        <dbReference type="ChEBI" id="CHEBI:57845"/>
        <dbReference type="EC" id="4.2.1.75"/>
    </reaction>
</comment>
<accession>A0ABN6N1N2</accession>
<evidence type="ECO:0000256" key="4">
    <source>
        <dbReference type="ARBA" id="ARBA00023239"/>
    </source>
</evidence>
<evidence type="ECO:0000256" key="8">
    <source>
        <dbReference type="ARBA" id="ARBA00048617"/>
    </source>
</evidence>
<keyword evidence="12" id="KW-1185">Reference proteome</keyword>
<dbReference type="PANTHER" id="PTHR38042:SF1">
    <property type="entry name" value="UROPORPHYRINOGEN-III SYNTHASE, CHLOROPLASTIC"/>
    <property type="match status" value="1"/>
</dbReference>